<feature type="domain" description="Epoxide hydrolase N-terminal" evidence="5">
    <location>
        <begin position="37"/>
        <end position="145"/>
    </location>
</feature>
<feature type="chain" id="PRO_5003991141" evidence="4">
    <location>
        <begin position="29"/>
        <end position="363"/>
    </location>
</feature>
<keyword evidence="7" id="KW-1185">Reference proteome</keyword>
<reference evidence="6 7" key="1">
    <citation type="journal article" date="2013" name="Genome Biol.">
        <title>Genome of Acanthamoeba castellanii highlights extensive lateral gene transfer and early evolution of tyrosine kinase signaling.</title>
        <authorList>
            <person name="Clarke M."/>
            <person name="Lohan A.J."/>
            <person name="Liu B."/>
            <person name="Lagkouvardos I."/>
            <person name="Roy S."/>
            <person name="Zafar N."/>
            <person name="Bertelli C."/>
            <person name="Schilde C."/>
            <person name="Kianianmomeni A."/>
            <person name="Burglin T.R."/>
            <person name="Frech C."/>
            <person name="Turcotte B."/>
            <person name="Kopec K.O."/>
            <person name="Synnott J.M."/>
            <person name="Choo C."/>
            <person name="Paponov I."/>
            <person name="Finkler A."/>
            <person name="Soon Heng Tan C."/>
            <person name="Hutchins A.P."/>
            <person name="Weinmeier T."/>
            <person name="Rattei T."/>
            <person name="Chu J.S."/>
            <person name="Gimenez G."/>
            <person name="Irimia M."/>
            <person name="Rigden D.J."/>
            <person name="Fitzpatrick D.A."/>
            <person name="Lorenzo-Morales J."/>
            <person name="Bateman A."/>
            <person name="Chiu C.H."/>
            <person name="Tang P."/>
            <person name="Hegemann P."/>
            <person name="Fromm H."/>
            <person name="Raoult D."/>
            <person name="Greub G."/>
            <person name="Miranda-Saavedra D."/>
            <person name="Chen N."/>
            <person name="Nash P."/>
            <person name="Ginger M.L."/>
            <person name="Horn M."/>
            <person name="Schaap P."/>
            <person name="Caler L."/>
            <person name="Loftus B."/>
        </authorList>
    </citation>
    <scope>NUCLEOTIDE SEQUENCE [LARGE SCALE GENOMIC DNA]</scope>
    <source>
        <strain evidence="6 7">Neff</strain>
    </source>
</reference>
<dbReference type="InterPro" id="IPR016292">
    <property type="entry name" value="Epoxide_hydrolase"/>
</dbReference>
<protein>
    <submittedName>
        <fullName evidence="6">Epoxide hydrolase</fullName>
    </submittedName>
</protein>
<dbReference type="InterPro" id="IPR010497">
    <property type="entry name" value="Epoxide_hydro_N"/>
</dbReference>
<evidence type="ECO:0000256" key="1">
    <source>
        <dbReference type="ARBA" id="ARBA00010088"/>
    </source>
</evidence>
<keyword evidence="4" id="KW-0732">Signal</keyword>
<dbReference type="VEuPathDB" id="AmoebaDB:ACA1_073230"/>
<dbReference type="Proteomes" id="UP000011083">
    <property type="component" value="Unassembled WGS sequence"/>
</dbReference>
<dbReference type="AlphaFoldDB" id="L8HDT9"/>
<dbReference type="RefSeq" id="XP_004353207.1">
    <property type="nucleotide sequence ID" value="XM_004353155.1"/>
</dbReference>
<dbReference type="OrthoDB" id="7130006at2759"/>
<sequence>MHSGSAGMGRSWLGVVVFLMAAALAVHSATAAADTEVKPYSIDVPASVLEDLQYRLAHARFPQPLDTFETADQWAYGTPAAYMKELTHYWLHSYNWTEQQAKLNQFPQFTTEIEGLSVHFLHVRSKAPNAIPLILSHGWPGSVLECTKVIPLLTDERASIPFHVVCPSLPGYGFSEAPKEPGFDPTKIASMFVQLMERLGYTEYVAQGGDWGSAITTEIGMQAPQHCRAIHINFLPTGPPSDKGMLASLKLGLSYLFPSWFYTPREIHNIREVFSATKPHTVGFALNDSPVGLAAYIVEKFRTWGDCRGDVENSFSKDELLTNIMIYWVSQSITPSMRLYYEQFHTKESVFDKGARLYVTVPT</sequence>
<evidence type="ECO:0000313" key="6">
    <source>
        <dbReference type="EMBL" id="ELR23679.1"/>
    </source>
</evidence>
<dbReference type="SUPFAM" id="SSF53474">
    <property type="entry name" value="alpha/beta-Hydrolases"/>
    <property type="match status" value="1"/>
</dbReference>
<evidence type="ECO:0000256" key="2">
    <source>
        <dbReference type="ARBA" id="ARBA00022797"/>
    </source>
</evidence>
<proteinExistence type="inferred from homology"/>
<dbReference type="EMBL" id="KB007857">
    <property type="protein sequence ID" value="ELR23679.1"/>
    <property type="molecule type" value="Genomic_DNA"/>
</dbReference>
<dbReference type="Pfam" id="PF06441">
    <property type="entry name" value="EHN"/>
    <property type="match status" value="1"/>
</dbReference>
<dbReference type="PANTHER" id="PTHR21661:SF35">
    <property type="entry name" value="EPOXIDE HYDROLASE"/>
    <property type="match status" value="1"/>
</dbReference>
<evidence type="ECO:0000256" key="4">
    <source>
        <dbReference type="SAM" id="SignalP"/>
    </source>
</evidence>
<dbReference type="PANTHER" id="PTHR21661">
    <property type="entry name" value="EPOXIDE HYDROLASE 1-RELATED"/>
    <property type="match status" value="1"/>
</dbReference>
<dbReference type="GO" id="GO:0004301">
    <property type="term" value="F:epoxide hydrolase activity"/>
    <property type="evidence" value="ECO:0007669"/>
    <property type="project" value="TreeGrafter"/>
</dbReference>
<evidence type="ECO:0000256" key="3">
    <source>
        <dbReference type="ARBA" id="ARBA00022801"/>
    </source>
</evidence>
<organism evidence="6 7">
    <name type="scientific">Acanthamoeba castellanii (strain ATCC 30010 / Neff)</name>
    <dbReference type="NCBI Taxonomy" id="1257118"/>
    <lineage>
        <taxon>Eukaryota</taxon>
        <taxon>Amoebozoa</taxon>
        <taxon>Discosea</taxon>
        <taxon>Longamoebia</taxon>
        <taxon>Centramoebida</taxon>
        <taxon>Acanthamoebidae</taxon>
        <taxon>Acanthamoeba</taxon>
    </lineage>
</organism>
<accession>L8HDT9</accession>
<evidence type="ECO:0000259" key="5">
    <source>
        <dbReference type="Pfam" id="PF06441"/>
    </source>
</evidence>
<dbReference type="PIRSF" id="PIRSF001112">
    <property type="entry name" value="Epoxide_hydrolase"/>
    <property type="match status" value="1"/>
</dbReference>
<dbReference type="KEGG" id="acan:ACA1_073230"/>
<keyword evidence="2" id="KW-0058">Aromatic hydrocarbons catabolism</keyword>
<dbReference type="Gene3D" id="3.40.50.1820">
    <property type="entry name" value="alpha/beta hydrolase"/>
    <property type="match status" value="1"/>
</dbReference>
<dbReference type="STRING" id="1257118.L8HDT9"/>
<comment type="similarity">
    <text evidence="1">Belongs to the peptidase S33 family.</text>
</comment>
<dbReference type="InterPro" id="IPR000639">
    <property type="entry name" value="Epox_hydrolase-like"/>
</dbReference>
<feature type="non-terminal residue" evidence="6">
    <location>
        <position position="1"/>
    </location>
</feature>
<feature type="signal peptide" evidence="4">
    <location>
        <begin position="1"/>
        <end position="28"/>
    </location>
</feature>
<dbReference type="PRINTS" id="PR00412">
    <property type="entry name" value="EPOXHYDRLASE"/>
</dbReference>
<dbReference type="GeneID" id="14924662"/>
<evidence type="ECO:0000313" key="7">
    <source>
        <dbReference type="Proteomes" id="UP000011083"/>
    </source>
</evidence>
<keyword evidence="3 6" id="KW-0378">Hydrolase</keyword>
<dbReference type="GO" id="GO:0097176">
    <property type="term" value="P:epoxide metabolic process"/>
    <property type="evidence" value="ECO:0007669"/>
    <property type="project" value="TreeGrafter"/>
</dbReference>
<dbReference type="InterPro" id="IPR029058">
    <property type="entry name" value="AB_hydrolase_fold"/>
</dbReference>
<name>L8HDT9_ACACF</name>
<gene>
    <name evidence="6" type="ORF">ACA1_073230</name>
</gene>